<dbReference type="AlphaFoldDB" id="A0A7W6JA17"/>
<dbReference type="GO" id="GO:0005829">
    <property type="term" value="C:cytosol"/>
    <property type="evidence" value="ECO:0007669"/>
    <property type="project" value="TreeGrafter"/>
</dbReference>
<dbReference type="InterPro" id="IPR014710">
    <property type="entry name" value="RmlC-like_jellyroll"/>
</dbReference>
<name>A0A7W6JA17_9HYPH</name>
<dbReference type="PROSITE" id="PS51063">
    <property type="entry name" value="HTH_CRP_2"/>
    <property type="match status" value="1"/>
</dbReference>
<evidence type="ECO:0000256" key="2">
    <source>
        <dbReference type="ARBA" id="ARBA00023125"/>
    </source>
</evidence>
<dbReference type="Gene3D" id="2.60.120.10">
    <property type="entry name" value="Jelly Rolls"/>
    <property type="match status" value="1"/>
</dbReference>
<dbReference type="EMBL" id="JACIEZ010000010">
    <property type="protein sequence ID" value="MBB4066603.1"/>
    <property type="molecule type" value="Genomic_DNA"/>
</dbReference>
<dbReference type="SUPFAM" id="SSF46785">
    <property type="entry name" value="Winged helix' DNA-binding domain"/>
    <property type="match status" value="1"/>
</dbReference>
<evidence type="ECO:0000313" key="6">
    <source>
        <dbReference type="Proteomes" id="UP000528286"/>
    </source>
</evidence>
<keyword evidence="3" id="KW-0804">Transcription</keyword>
<reference evidence="5 6" key="1">
    <citation type="submission" date="2020-08" db="EMBL/GenBank/DDBJ databases">
        <title>Genomic Encyclopedia of Type Strains, Phase IV (KMG-IV): sequencing the most valuable type-strain genomes for metagenomic binning, comparative biology and taxonomic classification.</title>
        <authorList>
            <person name="Goeker M."/>
        </authorList>
    </citation>
    <scope>NUCLEOTIDE SEQUENCE [LARGE SCALE GENOMIC DNA]</scope>
    <source>
        <strain evidence="5 6">DSM 29853</strain>
    </source>
</reference>
<dbReference type="PANTHER" id="PTHR24567:SF74">
    <property type="entry name" value="HTH-TYPE TRANSCRIPTIONAL REGULATOR ARCR"/>
    <property type="match status" value="1"/>
</dbReference>
<protein>
    <submittedName>
        <fullName evidence="5">CRP-like cAMP-binding protein</fullName>
    </submittedName>
</protein>
<accession>A0A7W6JA17</accession>
<keyword evidence="2" id="KW-0238">DNA-binding</keyword>
<dbReference type="GO" id="GO:0003677">
    <property type="term" value="F:DNA binding"/>
    <property type="evidence" value="ECO:0007669"/>
    <property type="project" value="UniProtKB-KW"/>
</dbReference>
<dbReference type="InterPro" id="IPR012318">
    <property type="entry name" value="HTH_CRP"/>
</dbReference>
<dbReference type="SUPFAM" id="SSF51206">
    <property type="entry name" value="cAMP-binding domain-like"/>
    <property type="match status" value="1"/>
</dbReference>
<evidence type="ECO:0000256" key="1">
    <source>
        <dbReference type="ARBA" id="ARBA00023015"/>
    </source>
</evidence>
<comment type="caution">
    <text evidence="5">The sequence shown here is derived from an EMBL/GenBank/DDBJ whole genome shotgun (WGS) entry which is preliminary data.</text>
</comment>
<dbReference type="InterPro" id="IPR036390">
    <property type="entry name" value="WH_DNA-bd_sf"/>
</dbReference>
<proteinExistence type="predicted"/>
<keyword evidence="1" id="KW-0805">Transcription regulation</keyword>
<dbReference type="Proteomes" id="UP000528286">
    <property type="component" value="Unassembled WGS sequence"/>
</dbReference>
<gene>
    <name evidence="5" type="ORF">GGR23_003820</name>
</gene>
<dbReference type="RefSeq" id="WP_246365851.1">
    <property type="nucleotide sequence ID" value="NZ_JACIEZ010000010.1"/>
</dbReference>
<feature type="domain" description="HTH crp-type" evidence="4">
    <location>
        <begin position="150"/>
        <end position="216"/>
    </location>
</feature>
<organism evidence="5 6">
    <name type="scientific">Gellertiella hungarica</name>
    <dbReference type="NCBI Taxonomy" id="1572859"/>
    <lineage>
        <taxon>Bacteria</taxon>
        <taxon>Pseudomonadati</taxon>
        <taxon>Pseudomonadota</taxon>
        <taxon>Alphaproteobacteria</taxon>
        <taxon>Hyphomicrobiales</taxon>
        <taxon>Rhizobiaceae</taxon>
        <taxon>Gellertiella</taxon>
    </lineage>
</organism>
<evidence type="ECO:0000313" key="5">
    <source>
        <dbReference type="EMBL" id="MBB4066603.1"/>
    </source>
</evidence>
<evidence type="ECO:0000256" key="3">
    <source>
        <dbReference type="ARBA" id="ARBA00023163"/>
    </source>
</evidence>
<dbReference type="SMART" id="SM00419">
    <property type="entry name" value="HTH_CRP"/>
    <property type="match status" value="1"/>
</dbReference>
<dbReference type="Pfam" id="PF13545">
    <property type="entry name" value="HTH_Crp_2"/>
    <property type="match status" value="1"/>
</dbReference>
<sequence>MSAPTLQDLAGNALISALREEDRRRLMPHMMIHELRPGDVLQESGQEVFETWFPLDAALASFSVATYRDNDAVEVALVGREGAVGGIVSDGSIAAYATASVRMAGRFIRIRSQTLEQLKTESIHVRHWFSRYSDYLLAQSFQNAACNAKHTITQRTARWLVSAMDRTQSNRFELTQEQLAEMLGVGRTFVTRTVSAMRAEGLIESRRGVFTVVNEQALRNHSCSCGAALERHFHAVLDNLYQS</sequence>
<dbReference type="InterPro" id="IPR050397">
    <property type="entry name" value="Env_Response_Regulators"/>
</dbReference>
<keyword evidence="6" id="KW-1185">Reference proteome</keyword>
<dbReference type="InterPro" id="IPR018490">
    <property type="entry name" value="cNMP-bd_dom_sf"/>
</dbReference>
<dbReference type="PANTHER" id="PTHR24567">
    <property type="entry name" value="CRP FAMILY TRANSCRIPTIONAL REGULATORY PROTEIN"/>
    <property type="match status" value="1"/>
</dbReference>
<dbReference type="GO" id="GO:0003700">
    <property type="term" value="F:DNA-binding transcription factor activity"/>
    <property type="evidence" value="ECO:0007669"/>
    <property type="project" value="TreeGrafter"/>
</dbReference>
<evidence type="ECO:0000259" key="4">
    <source>
        <dbReference type="PROSITE" id="PS51063"/>
    </source>
</evidence>